<organism evidence="1 3">
    <name type="scientific">Toxocara canis</name>
    <name type="common">Canine roundworm</name>
    <dbReference type="NCBI Taxonomy" id="6265"/>
    <lineage>
        <taxon>Eukaryota</taxon>
        <taxon>Metazoa</taxon>
        <taxon>Ecdysozoa</taxon>
        <taxon>Nematoda</taxon>
        <taxon>Chromadorea</taxon>
        <taxon>Rhabditida</taxon>
        <taxon>Spirurina</taxon>
        <taxon>Ascaridomorpha</taxon>
        <taxon>Ascaridoidea</taxon>
        <taxon>Toxocaridae</taxon>
        <taxon>Toxocara</taxon>
    </lineage>
</organism>
<keyword evidence="3" id="KW-1185">Reference proteome</keyword>
<dbReference type="EMBL" id="UYWY01009230">
    <property type="protein sequence ID" value="VDM32478.1"/>
    <property type="molecule type" value="Genomic_DNA"/>
</dbReference>
<evidence type="ECO:0000313" key="1">
    <source>
        <dbReference type="EMBL" id="KHN71858.1"/>
    </source>
</evidence>
<feature type="non-terminal residue" evidence="1">
    <location>
        <position position="192"/>
    </location>
</feature>
<dbReference type="EMBL" id="JPKZ01018196">
    <property type="protein sequence ID" value="KHN71858.1"/>
    <property type="molecule type" value="Genomic_DNA"/>
</dbReference>
<proteinExistence type="predicted"/>
<dbReference type="Proteomes" id="UP000031036">
    <property type="component" value="Unassembled WGS sequence"/>
</dbReference>
<sequence length="192" mass="21812">MELIRFKFQNFDGVWESFTLNFTVGQGDAYTILLDKLAELGYPADGKVLVNPCIYGEDDISTINIIDDQTSLWNIIEAMGGHNGAAVIKLQYDMPAYTKNRLVNDGIVYFRFKEDELCRRFSLKLDKDGNAYNMLLTKLDHFGYKSHGRQLVCLEEDGTRTIIDDCNSLWAVIEMKSAYGPTVSLSLEYYSA</sequence>
<reference evidence="1 3" key="1">
    <citation type="submission" date="2014-11" db="EMBL/GenBank/DDBJ databases">
        <title>Genetic blueprint of the zoonotic pathogen Toxocara canis.</title>
        <authorList>
            <person name="Zhu X.-Q."/>
            <person name="Korhonen P.K."/>
            <person name="Cai H."/>
            <person name="Young N.D."/>
            <person name="Nejsum P."/>
            <person name="von Samson-Himmelstjerna G."/>
            <person name="Boag P.R."/>
            <person name="Tan P."/>
            <person name="Li Q."/>
            <person name="Min J."/>
            <person name="Yang Y."/>
            <person name="Wang X."/>
            <person name="Fang X."/>
            <person name="Hall R.S."/>
            <person name="Hofmann A."/>
            <person name="Sternberg P.W."/>
            <person name="Jex A.R."/>
            <person name="Gasser R.B."/>
        </authorList>
    </citation>
    <scope>NUCLEOTIDE SEQUENCE [LARGE SCALE GENOMIC DNA]</scope>
    <source>
        <strain evidence="1">PN_DK_2014</strain>
    </source>
</reference>
<reference evidence="2" key="2">
    <citation type="submission" date="2018-11" db="EMBL/GenBank/DDBJ databases">
        <authorList>
            <consortium name="Pathogen Informatics"/>
        </authorList>
    </citation>
    <scope>NUCLEOTIDE SEQUENCE [LARGE SCALE GENOMIC DNA]</scope>
</reference>
<name>A0A0B2UR58_TOXCA</name>
<gene>
    <name evidence="1" type="ORF">Tcan_01193</name>
    <name evidence="2" type="ORF">TCNE_LOCUS4811</name>
</gene>
<dbReference type="AlphaFoldDB" id="A0A0B2UR58"/>
<evidence type="ECO:0000313" key="2">
    <source>
        <dbReference type="EMBL" id="VDM32478.1"/>
    </source>
</evidence>
<accession>A0A0B2UR58</accession>
<protein>
    <submittedName>
        <fullName evidence="1">Uncharacterized protein</fullName>
    </submittedName>
</protein>
<evidence type="ECO:0000313" key="3">
    <source>
        <dbReference type="Proteomes" id="UP000031036"/>
    </source>
</evidence>